<dbReference type="InterPro" id="IPR016977">
    <property type="entry name" value="ComGF"/>
</dbReference>
<dbReference type="Proteomes" id="UP000051256">
    <property type="component" value="Unassembled WGS sequence"/>
</dbReference>
<dbReference type="PATRIC" id="fig|1423802.4.peg.451"/>
<gene>
    <name evidence="2" type="ORF">FC56_GL000441</name>
</gene>
<evidence type="ECO:0008006" key="4">
    <source>
        <dbReference type="Google" id="ProtNLM"/>
    </source>
</evidence>
<keyword evidence="1" id="KW-0812">Transmembrane</keyword>
<evidence type="ECO:0000256" key="1">
    <source>
        <dbReference type="SAM" id="Phobius"/>
    </source>
</evidence>
<evidence type="ECO:0000313" key="3">
    <source>
        <dbReference type="Proteomes" id="UP000051256"/>
    </source>
</evidence>
<dbReference type="AlphaFoldDB" id="A0A0R2CZT4"/>
<dbReference type="Pfam" id="PF15980">
    <property type="entry name" value="ComGF"/>
    <property type="match status" value="1"/>
</dbReference>
<proteinExistence type="predicted"/>
<protein>
    <recommendedName>
        <fullName evidence="4">Competence protein ComGF</fullName>
    </recommendedName>
</protein>
<keyword evidence="3" id="KW-1185">Reference proteome</keyword>
<dbReference type="EMBL" id="AYZR01000008">
    <property type="protein sequence ID" value="KRM93723.1"/>
    <property type="molecule type" value="Genomic_DNA"/>
</dbReference>
<dbReference type="STRING" id="1423802.FC56_GL000441"/>
<comment type="caution">
    <text evidence="2">The sequence shown here is derived from an EMBL/GenBank/DDBJ whole genome shotgun (WGS) entry which is preliminary data.</text>
</comment>
<keyword evidence="1" id="KW-0472">Membrane</keyword>
<evidence type="ECO:0000313" key="2">
    <source>
        <dbReference type="EMBL" id="KRM93723.1"/>
    </source>
</evidence>
<organism evidence="2 3">
    <name type="scientific">Lentilactobacillus senioris DSM 24302 = JCM 17472</name>
    <dbReference type="NCBI Taxonomy" id="1423802"/>
    <lineage>
        <taxon>Bacteria</taxon>
        <taxon>Bacillati</taxon>
        <taxon>Bacillota</taxon>
        <taxon>Bacilli</taxon>
        <taxon>Lactobacillales</taxon>
        <taxon>Lactobacillaceae</taxon>
        <taxon>Lentilactobacillus</taxon>
    </lineage>
</organism>
<keyword evidence="1" id="KW-1133">Transmembrane helix</keyword>
<sequence>MIDNIVSLLFCGMGVGLICLVMQNLINQTHSYQLDYQLFLRTIESNDFKFKLVDINPNTIYFYSPKTRKKYRLTKYNDTLRLQGLTKGHIPVLEHVKEASWKSQSTTQILIKGEFDNGEKFSSISIFNGN</sequence>
<feature type="transmembrane region" description="Helical" evidence="1">
    <location>
        <begin position="6"/>
        <end position="26"/>
    </location>
</feature>
<reference evidence="2 3" key="1">
    <citation type="journal article" date="2015" name="Genome Announc.">
        <title>Expanding the biotechnology potential of lactobacilli through comparative genomics of 213 strains and associated genera.</title>
        <authorList>
            <person name="Sun Z."/>
            <person name="Harris H.M."/>
            <person name="McCann A."/>
            <person name="Guo C."/>
            <person name="Argimon S."/>
            <person name="Zhang W."/>
            <person name="Yang X."/>
            <person name="Jeffery I.B."/>
            <person name="Cooney J.C."/>
            <person name="Kagawa T.F."/>
            <person name="Liu W."/>
            <person name="Song Y."/>
            <person name="Salvetti E."/>
            <person name="Wrobel A."/>
            <person name="Rasinkangas P."/>
            <person name="Parkhill J."/>
            <person name="Rea M.C."/>
            <person name="O'Sullivan O."/>
            <person name="Ritari J."/>
            <person name="Douillard F.P."/>
            <person name="Paul Ross R."/>
            <person name="Yang R."/>
            <person name="Briner A.E."/>
            <person name="Felis G.E."/>
            <person name="de Vos W.M."/>
            <person name="Barrangou R."/>
            <person name="Klaenhammer T.R."/>
            <person name="Caufield P.W."/>
            <person name="Cui Y."/>
            <person name="Zhang H."/>
            <person name="O'Toole P.W."/>
        </authorList>
    </citation>
    <scope>NUCLEOTIDE SEQUENCE [LARGE SCALE GENOMIC DNA]</scope>
    <source>
        <strain evidence="2 3">DSM 24302</strain>
    </source>
</reference>
<name>A0A0R2CZT4_9LACO</name>
<accession>A0A0R2CZT4</accession>